<dbReference type="InterPro" id="IPR027417">
    <property type="entry name" value="P-loop_NTPase"/>
</dbReference>
<dbReference type="Proteomes" id="UP000698752">
    <property type="component" value="Unassembled WGS sequence"/>
</dbReference>
<reference evidence="2" key="1">
    <citation type="journal article" date="2021" name="Syst. Appl. Microbiol.">
        <title>Roseomonas hellenica sp. nov., isolated from roots of wild-growing Alkanna tinctoria.</title>
        <authorList>
            <person name="Rat A."/>
            <person name="Naranjo H.D."/>
            <person name="Lebbe L."/>
            <person name="Cnockaert M."/>
            <person name="Krigas N."/>
            <person name="Grigoriadou K."/>
            <person name="Maloupa E."/>
            <person name="Willems A."/>
        </authorList>
    </citation>
    <scope>NUCLEOTIDE SEQUENCE [LARGE SCALE GENOMIC DNA]</scope>
    <source>
        <strain evidence="2">LMG 31159</strain>
    </source>
</reference>
<evidence type="ECO:0008006" key="3">
    <source>
        <dbReference type="Google" id="ProtNLM"/>
    </source>
</evidence>
<protein>
    <recommendedName>
        <fullName evidence="3">DUF927 domain-containing protein</fullName>
    </recommendedName>
</protein>
<dbReference type="EMBL" id="JAAEDI010000056">
    <property type="protein sequence ID" value="MBR0653430.1"/>
    <property type="molecule type" value="Genomic_DNA"/>
</dbReference>
<evidence type="ECO:0000313" key="1">
    <source>
        <dbReference type="EMBL" id="MBR0653430.1"/>
    </source>
</evidence>
<dbReference type="RefSeq" id="WP_211872135.1">
    <property type="nucleotide sequence ID" value="NZ_JAAEDI010000056.1"/>
</dbReference>
<sequence>TCYVFLDAAGLETTLSAKDMHSAAIIEGLFGGRFAHRFLFERWPHMVPMRDEKGRPILDDEKIPVKVAAGWSARECGADLISACTRIGAADDAELRRDGVWSDGKGGLVVHCGQRIFADEKEHRPGLRQGKAIYIAAPRREAPSAKPATAAECRQIEDDLRLWTYAPAIADQAPHLVLGMIACGILSAALEWRPHMATWGPAGSGKSTLVNYAARCCGLEEASDDVSEPGVRRLFNARAGLIPLDENEAAVAQTAAVLNLMRGASSGKGAIVVRAGEGSGVDVFRIAGSFFLAAINPPHLSLADASRITLILLRRGETSEDKKRRLDEAMARAKDIYPRLLTRLVLGFDRFRENLAQLRSAAIRAQATARSADQLASLLAGWQTLTQDDPVTPAEADMLIEPLGAFTTSAEDAEEEDSGRQALRHLLGSLVQVGRDRTTVAEVIGESQRAAKRWAASVGREDEAERGSEKERWWRRMGAIGLRYHETPRPGILVANGAPVIDAAFQGTPWANKAWQRPLRELPGAAEPKNPVKFRGNAKARCVYLPMELLGLDDDD</sequence>
<keyword evidence="2" id="KW-1185">Reference proteome</keyword>
<proteinExistence type="predicted"/>
<evidence type="ECO:0000313" key="2">
    <source>
        <dbReference type="Proteomes" id="UP000698752"/>
    </source>
</evidence>
<gene>
    <name evidence="1" type="ORF">GXW78_27555</name>
</gene>
<feature type="non-terminal residue" evidence="1">
    <location>
        <position position="1"/>
    </location>
</feature>
<comment type="caution">
    <text evidence="1">The sequence shown here is derived from an EMBL/GenBank/DDBJ whole genome shotgun (WGS) entry which is preliminary data.</text>
</comment>
<accession>A0ABS5EQX6</accession>
<dbReference type="SUPFAM" id="SSF52540">
    <property type="entry name" value="P-loop containing nucleoside triphosphate hydrolases"/>
    <property type="match status" value="1"/>
</dbReference>
<organism evidence="1 2">
    <name type="scientific">Neoroseomonas terrae</name>
    <dbReference type="NCBI Taxonomy" id="424799"/>
    <lineage>
        <taxon>Bacteria</taxon>
        <taxon>Pseudomonadati</taxon>
        <taxon>Pseudomonadota</taxon>
        <taxon>Alphaproteobacteria</taxon>
        <taxon>Acetobacterales</taxon>
        <taxon>Acetobacteraceae</taxon>
        <taxon>Neoroseomonas</taxon>
    </lineage>
</organism>
<name>A0ABS5EQX6_9PROT</name>